<feature type="transmembrane region" description="Helical" evidence="1">
    <location>
        <begin position="134"/>
        <end position="154"/>
    </location>
</feature>
<evidence type="ECO:0000313" key="2">
    <source>
        <dbReference type="EMBL" id="MEQ2247072.1"/>
    </source>
</evidence>
<evidence type="ECO:0000313" key="3">
    <source>
        <dbReference type="Proteomes" id="UP001482620"/>
    </source>
</evidence>
<name>A0ABV0UT75_9TELE</name>
<comment type="caution">
    <text evidence="2">The sequence shown here is derived from an EMBL/GenBank/DDBJ whole genome shotgun (WGS) entry which is preliminary data.</text>
</comment>
<gene>
    <name evidence="2" type="ORF">ILYODFUR_005467</name>
</gene>
<dbReference type="Proteomes" id="UP001482620">
    <property type="component" value="Unassembled WGS sequence"/>
</dbReference>
<reference evidence="2 3" key="1">
    <citation type="submission" date="2021-06" db="EMBL/GenBank/DDBJ databases">
        <authorList>
            <person name="Palmer J.M."/>
        </authorList>
    </citation>
    <scope>NUCLEOTIDE SEQUENCE [LARGE SCALE GENOMIC DNA]</scope>
    <source>
        <strain evidence="3">if_2019</strain>
        <tissue evidence="2">Muscle</tissue>
    </source>
</reference>
<sequence length="161" mass="17724">MSSSYQAPLFPLSSFPVFLTFYVVFSVLPFLEQFYHFFLPISLLCSPLLSSPLHPACLSSLSVLSVCVGMSLAGSAPACPHFMLIGPAVPLKFTMATTTCRLATLLFSLIPAIVLHRQRESEKEKKRLKIPSDLSVYVCVCVCVYVCVCVSYTWKCLASVL</sequence>
<accession>A0ABV0UT75</accession>
<evidence type="ECO:0008006" key="4">
    <source>
        <dbReference type="Google" id="ProtNLM"/>
    </source>
</evidence>
<dbReference type="EMBL" id="JAHRIQ010081416">
    <property type="protein sequence ID" value="MEQ2247072.1"/>
    <property type="molecule type" value="Genomic_DNA"/>
</dbReference>
<keyword evidence="3" id="KW-1185">Reference proteome</keyword>
<protein>
    <recommendedName>
        <fullName evidence="4">T. brucei spp.-specific protein</fullName>
    </recommendedName>
</protein>
<keyword evidence="1" id="KW-1133">Transmembrane helix</keyword>
<keyword evidence="1" id="KW-0812">Transmembrane</keyword>
<organism evidence="2 3">
    <name type="scientific">Ilyodon furcidens</name>
    <name type="common">goldbreast splitfin</name>
    <dbReference type="NCBI Taxonomy" id="33524"/>
    <lineage>
        <taxon>Eukaryota</taxon>
        <taxon>Metazoa</taxon>
        <taxon>Chordata</taxon>
        <taxon>Craniata</taxon>
        <taxon>Vertebrata</taxon>
        <taxon>Euteleostomi</taxon>
        <taxon>Actinopterygii</taxon>
        <taxon>Neopterygii</taxon>
        <taxon>Teleostei</taxon>
        <taxon>Neoteleostei</taxon>
        <taxon>Acanthomorphata</taxon>
        <taxon>Ovalentaria</taxon>
        <taxon>Atherinomorphae</taxon>
        <taxon>Cyprinodontiformes</taxon>
        <taxon>Goodeidae</taxon>
        <taxon>Ilyodon</taxon>
    </lineage>
</organism>
<evidence type="ECO:0000256" key="1">
    <source>
        <dbReference type="SAM" id="Phobius"/>
    </source>
</evidence>
<keyword evidence="1" id="KW-0472">Membrane</keyword>
<feature type="transmembrane region" description="Helical" evidence="1">
    <location>
        <begin position="93"/>
        <end position="114"/>
    </location>
</feature>
<proteinExistence type="predicted"/>
<feature type="transmembrane region" description="Helical" evidence="1">
    <location>
        <begin position="12"/>
        <end position="31"/>
    </location>
</feature>